<keyword evidence="4" id="KW-0663">Pyridoxal phosphate</keyword>
<keyword evidence="7" id="KW-1133">Transmembrane helix</keyword>
<evidence type="ECO:0000256" key="5">
    <source>
        <dbReference type="ARBA" id="ARBA00023239"/>
    </source>
</evidence>
<dbReference type="GO" id="GO:0006565">
    <property type="term" value="P:L-serine catabolic process"/>
    <property type="evidence" value="ECO:0007669"/>
    <property type="project" value="TreeGrafter"/>
</dbReference>
<dbReference type="EMBL" id="KR856181">
    <property type="protein sequence ID" value="ALX72404.1"/>
    <property type="molecule type" value="mRNA"/>
</dbReference>
<evidence type="ECO:0000256" key="3">
    <source>
        <dbReference type="ARBA" id="ARBA00012093"/>
    </source>
</evidence>
<evidence type="ECO:0000259" key="8">
    <source>
        <dbReference type="Pfam" id="PF00291"/>
    </source>
</evidence>
<comment type="similarity">
    <text evidence="2">Belongs to the serine/threonine dehydratase family.</text>
</comment>
<proteinExistence type="evidence at transcript level"/>
<evidence type="ECO:0000256" key="2">
    <source>
        <dbReference type="ARBA" id="ARBA00010869"/>
    </source>
</evidence>
<accession>A0A0U4G203</accession>
<evidence type="ECO:0000256" key="6">
    <source>
        <dbReference type="ARBA" id="ARBA00049406"/>
    </source>
</evidence>
<evidence type="ECO:0000256" key="4">
    <source>
        <dbReference type="ARBA" id="ARBA00022898"/>
    </source>
</evidence>
<name>A0A0U4G203_RHIMI</name>
<evidence type="ECO:0000313" key="9">
    <source>
        <dbReference type="EMBL" id="ALX72404.1"/>
    </source>
</evidence>
<dbReference type="PANTHER" id="PTHR48078">
    <property type="entry name" value="THREONINE DEHYDRATASE, MITOCHONDRIAL-RELATED"/>
    <property type="match status" value="1"/>
</dbReference>
<dbReference type="GO" id="GO:0003941">
    <property type="term" value="F:L-serine ammonia-lyase activity"/>
    <property type="evidence" value="ECO:0007669"/>
    <property type="project" value="UniProtKB-EC"/>
</dbReference>
<dbReference type="InterPro" id="IPR050147">
    <property type="entry name" value="Ser/Thr_Dehydratase"/>
</dbReference>
<keyword evidence="7" id="KW-0812">Transmembrane</keyword>
<dbReference type="EC" id="4.3.1.17" evidence="3"/>
<dbReference type="GO" id="GO:0004794">
    <property type="term" value="F:threonine deaminase activity"/>
    <property type="evidence" value="ECO:0007669"/>
    <property type="project" value="TreeGrafter"/>
</dbReference>
<dbReference type="Gene3D" id="3.40.50.1100">
    <property type="match status" value="2"/>
</dbReference>
<dbReference type="SUPFAM" id="SSF53686">
    <property type="entry name" value="Tryptophan synthase beta subunit-like PLP-dependent enzymes"/>
    <property type="match status" value="1"/>
</dbReference>
<dbReference type="Pfam" id="PF00291">
    <property type="entry name" value="PALP"/>
    <property type="match status" value="1"/>
</dbReference>
<comment type="catalytic activity">
    <reaction evidence="6">
        <text>L-serine = pyruvate + NH4(+)</text>
        <dbReference type="Rhea" id="RHEA:19169"/>
        <dbReference type="ChEBI" id="CHEBI:15361"/>
        <dbReference type="ChEBI" id="CHEBI:28938"/>
        <dbReference type="ChEBI" id="CHEBI:33384"/>
        <dbReference type="EC" id="4.3.1.17"/>
    </reaction>
</comment>
<dbReference type="GO" id="GO:0009097">
    <property type="term" value="P:isoleucine biosynthetic process"/>
    <property type="evidence" value="ECO:0007669"/>
    <property type="project" value="TreeGrafter"/>
</dbReference>
<feature type="transmembrane region" description="Helical" evidence="7">
    <location>
        <begin position="269"/>
        <end position="291"/>
    </location>
</feature>
<reference evidence="9" key="1">
    <citation type="submission" date="2015-05" db="EMBL/GenBank/DDBJ databases">
        <title>Crystal structure and characterization of a first fungal L-serine ammonia-lyase from Rhizomucor miehei.</title>
        <authorList>
            <person name="Qin Z."/>
            <person name="Jiang Z."/>
            <person name="Yan Q."/>
            <person name="Yang S."/>
        </authorList>
    </citation>
    <scope>NUCLEOTIDE SEQUENCE</scope>
    <source>
        <strain evidence="9">CAU432</strain>
    </source>
</reference>
<dbReference type="InterPro" id="IPR001926">
    <property type="entry name" value="TrpB-like_PALP"/>
</dbReference>
<dbReference type="InterPro" id="IPR036052">
    <property type="entry name" value="TrpB-like_PALP_sf"/>
</dbReference>
<comment type="cofactor">
    <cofactor evidence="1">
        <name>pyridoxal 5'-phosphate</name>
        <dbReference type="ChEBI" id="CHEBI:597326"/>
    </cofactor>
</comment>
<feature type="domain" description="Tryptophan synthase beta chain-like PALP" evidence="8">
    <location>
        <begin position="20"/>
        <end position="333"/>
    </location>
</feature>
<dbReference type="PANTHER" id="PTHR48078:SF2">
    <property type="entry name" value="CATABOLIC L-SERINE_THREONINE DEHYDRATASE"/>
    <property type="match status" value="1"/>
</dbReference>
<dbReference type="GO" id="GO:0006567">
    <property type="term" value="P:L-threonine catabolic process"/>
    <property type="evidence" value="ECO:0007669"/>
    <property type="project" value="TreeGrafter"/>
</dbReference>
<evidence type="ECO:0000256" key="1">
    <source>
        <dbReference type="ARBA" id="ARBA00001933"/>
    </source>
</evidence>
<protein>
    <recommendedName>
        <fullName evidence="3">L-serine ammonia-lyase</fullName>
        <ecNumber evidence="3">4.3.1.17</ecNumber>
    </recommendedName>
</protein>
<keyword evidence="5 9" id="KW-0456">Lyase</keyword>
<evidence type="ECO:0000256" key="7">
    <source>
        <dbReference type="SAM" id="Phobius"/>
    </source>
</evidence>
<keyword evidence="7" id="KW-0472">Membrane</keyword>
<dbReference type="AlphaFoldDB" id="A0A0U4G203"/>
<sequence>MDDSSDEDNLLFDDLQSLHVATPLLHAPNLTKELECNVFLKMENIQPSGSVKMRGIGAFCYQAVQTRGTNIQFVCGSGPNTVLAVSYCARQLGVEAIIVVPKATNERICQSIRTDGSHLILYGENWTAAEVHARKLVRRNGIYVPSSDHALIWQGHSTIVQELKTQLNDNPPAAIICPVGGGGLLNGVIMGLQEADWKDVPVIAVETHGSNAFQASVVAGELVIMEKNNTIATSLISKAVSSKSLELSLNHPVVPFAVSDAMAADAVRLFAGACVFAACLVVPIMCLSLYLEDFKMLVEASAGAALSLCYTHLIRDILPSLSPAKDVVVLVTGGSDISLAHLDEYRKKYMHPAVVVKSGSEIFMKMDNTLQSVADVDPENVDVHSS</sequence>
<organism evidence="9">
    <name type="scientific">Rhizomucor miehei</name>
    <dbReference type="NCBI Taxonomy" id="4839"/>
    <lineage>
        <taxon>Eukaryota</taxon>
        <taxon>Fungi</taxon>
        <taxon>Fungi incertae sedis</taxon>
        <taxon>Mucoromycota</taxon>
        <taxon>Mucoromycotina</taxon>
        <taxon>Mucoromycetes</taxon>
        <taxon>Mucorales</taxon>
        <taxon>Lichtheimiaceae</taxon>
        <taxon>Rhizomucor</taxon>
    </lineage>
</organism>